<sequence>MEIKTKDAFQQDTLNSIKIREQELNNRESMIVDKELCFRELTKLKTIHTSIQDILKNQDIKTEMS</sequence>
<proteinExistence type="predicted"/>
<name>A0A2H4UV31_9VIRU</name>
<gene>
    <name evidence="1" type="ORF">BMW23_0673</name>
</gene>
<protein>
    <submittedName>
        <fullName evidence="1">Uncharacterized protein</fullName>
    </submittedName>
</protein>
<dbReference type="Proteomes" id="UP000240325">
    <property type="component" value="Segment"/>
</dbReference>
<dbReference type="EMBL" id="MF782455">
    <property type="protein sequence ID" value="ATZ80719.1"/>
    <property type="molecule type" value="Genomic_DNA"/>
</dbReference>
<organism evidence="1">
    <name type="scientific">Bodo saltans virus</name>
    <dbReference type="NCBI Taxonomy" id="2024608"/>
    <lineage>
        <taxon>Viruses</taxon>
        <taxon>Varidnaviria</taxon>
        <taxon>Bamfordvirae</taxon>
        <taxon>Nucleocytoviricota</taxon>
        <taxon>Megaviricetes</taxon>
        <taxon>Imitervirales</taxon>
        <taxon>Mimiviridae</taxon>
        <taxon>Klosneuvirinae</taxon>
        <taxon>Theiavirus</taxon>
        <taxon>Theiavirus salishense</taxon>
    </lineage>
</organism>
<evidence type="ECO:0000313" key="1">
    <source>
        <dbReference type="EMBL" id="ATZ80719.1"/>
    </source>
</evidence>
<accession>A0A2H4UV31</accession>
<reference evidence="1" key="1">
    <citation type="journal article" date="2017" name="Elife">
        <title>The kinetoplastid-infecting Bodo saltans virus (BsV), a window into the most abundant giant viruses in the sea.</title>
        <authorList>
            <person name="Deeg C.M."/>
            <person name="Chow C.-E.T."/>
            <person name="Suttle C.A."/>
        </authorList>
    </citation>
    <scope>NUCLEOTIDE SEQUENCE</scope>
    <source>
        <strain evidence="1">NG1</strain>
    </source>
</reference>
<keyword evidence="2" id="KW-1185">Reference proteome</keyword>
<evidence type="ECO:0000313" key="2">
    <source>
        <dbReference type="Proteomes" id="UP000240325"/>
    </source>
</evidence>